<dbReference type="AlphaFoldDB" id="T1B416"/>
<dbReference type="EMBL" id="AUZX01006239">
    <property type="protein sequence ID" value="EQD64642.1"/>
    <property type="molecule type" value="Genomic_DNA"/>
</dbReference>
<reference evidence="3" key="2">
    <citation type="journal article" date="2014" name="ISME J.">
        <title>Microbial stratification in low pH oxic and suboxic macroscopic growths along an acid mine drainage.</title>
        <authorList>
            <person name="Mendez-Garcia C."/>
            <person name="Mesa V."/>
            <person name="Sprenger R.R."/>
            <person name="Richter M."/>
            <person name="Diez M.S."/>
            <person name="Solano J."/>
            <person name="Bargiela R."/>
            <person name="Golyshina O.V."/>
            <person name="Manteca A."/>
            <person name="Ramos J.L."/>
            <person name="Gallego J.R."/>
            <person name="Llorente I."/>
            <person name="Martins Dos Santos V.A."/>
            <person name="Jensen O.N."/>
            <person name="Pelaez A.I."/>
            <person name="Sanchez J."/>
            <person name="Ferrer M."/>
        </authorList>
    </citation>
    <scope>NUCLEOTIDE SEQUENCE</scope>
</reference>
<keyword evidence="2" id="KW-0812">Transmembrane</keyword>
<name>T1B416_9ZZZZ</name>
<comment type="caution">
    <text evidence="3">The sequence shown here is derived from an EMBL/GenBank/DDBJ whole genome shotgun (WGS) entry which is preliminary data.</text>
</comment>
<keyword evidence="2" id="KW-0472">Membrane</keyword>
<gene>
    <name evidence="3" type="ORF">B1A_08759</name>
</gene>
<evidence type="ECO:0000256" key="1">
    <source>
        <dbReference type="SAM" id="MobiDB-lite"/>
    </source>
</evidence>
<reference evidence="3" key="1">
    <citation type="submission" date="2013-08" db="EMBL/GenBank/DDBJ databases">
        <authorList>
            <person name="Mendez C."/>
            <person name="Richter M."/>
            <person name="Ferrer M."/>
            <person name="Sanchez J."/>
        </authorList>
    </citation>
    <scope>NUCLEOTIDE SEQUENCE</scope>
</reference>
<protein>
    <submittedName>
        <fullName evidence="3">Membrane or secreted protein</fullName>
    </submittedName>
</protein>
<evidence type="ECO:0000256" key="2">
    <source>
        <dbReference type="SAM" id="Phobius"/>
    </source>
</evidence>
<feature type="transmembrane region" description="Helical" evidence="2">
    <location>
        <begin position="20"/>
        <end position="44"/>
    </location>
</feature>
<feature type="region of interest" description="Disordered" evidence="1">
    <location>
        <begin position="63"/>
        <end position="84"/>
    </location>
</feature>
<accession>T1B416</accession>
<evidence type="ECO:0000313" key="3">
    <source>
        <dbReference type="EMBL" id="EQD64642.1"/>
    </source>
</evidence>
<sequence>MGAYYLRLALRALRNSPVLTALMVLALAVGIGASMTMLTVLHVLSGDPLPGRSAHLYYPQSIRGPLARNDGGEPRRPACSPTSTPRICCIRARPRARR</sequence>
<keyword evidence="2" id="KW-1133">Transmembrane helix</keyword>
<organism evidence="3">
    <name type="scientific">mine drainage metagenome</name>
    <dbReference type="NCBI Taxonomy" id="410659"/>
    <lineage>
        <taxon>unclassified sequences</taxon>
        <taxon>metagenomes</taxon>
        <taxon>ecological metagenomes</taxon>
    </lineage>
</organism>
<proteinExistence type="predicted"/>